<dbReference type="Proteomes" id="UP001241169">
    <property type="component" value="Unassembled WGS sequence"/>
</dbReference>
<evidence type="ECO:0000313" key="1">
    <source>
        <dbReference type="EMBL" id="KAK1544466.1"/>
    </source>
</evidence>
<organism evidence="1 2">
    <name type="scientific">Colletotrichum paranaense</name>
    <dbReference type="NCBI Taxonomy" id="1914294"/>
    <lineage>
        <taxon>Eukaryota</taxon>
        <taxon>Fungi</taxon>
        <taxon>Dikarya</taxon>
        <taxon>Ascomycota</taxon>
        <taxon>Pezizomycotina</taxon>
        <taxon>Sordariomycetes</taxon>
        <taxon>Hypocreomycetidae</taxon>
        <taxon>Glomerellales</taxon>
        <taxon>Glomerellaceae</taxon>
        <taxon>Colletotrichum</taxon>
        <taxon>Colletotrichum acutatum species complex</taxon>
    </lineage>
</organism>
<feature type="non-terminal residue" evidence="1">
    <location>
        <position position="1"/>
    </location>
</feature>
<comment type="caution">
    <text evidence="1">The sequence shown here is derived from an EMBL/GenBank/DDBJ whole genome shotgun (WGS) entry which is preliminary data.</text>
</comment>
<name>A0ABQ9SY81_9PEZI</name>
<reference evidence="1 2" key="1">
    <citation type="submission" date="2016-10" db="EMBL/GenBank/DDBJ databases">
        <title>The genome sequence of Colletotrichum fioriniae PJ7.</title>
        <authorList>
            <person name="Baroncelli R."/>
        </authorList>
    </citation>
    <scope>NUCLEOTIDE SEQUENCE [LARGE SCALE GENOMIC DNA]</scope>
    <source>
        <strain evidence="1 2">IMI 384185</strain>
    </source>
</reference>
<sequence>ASQSPVSSLQSPISGALLSIRASLPGCLLLVAPRDRQPICPCQVPWLGRSLILPESHPVHDFSGVCRRMRLSFLILPLFEASRRHCLLSQIPSPYISTRRLDRSQVNTRRNKTTANSIASPFAFGIASHLHLSKPPPRGKMPFARHGGLGRRPLPCVVGYESPTGNY</sequence>
<gene>
    <name evidence="1" type="ORF">CPAR01_01968</name>
</gene>
<evidence type="ECO:0000313" key="2">
    <source>
        <dbReference type="Proteomes" id="UP001241169"/>
    </source>
</evidence>
<dbReference type="GeneID" id="85370155"/>
<protein>
    <submittedName>
        <fullName evidence="1">Uncharacterized protein</fullName>
    </submittedName>
</protein>
<proteinExistence type="predicted"/>
<keyword evidence="2" id="KW-1185">Reference proteome</keyword>
<dbReference type="RefSeq" id="XP_060353584.1">
    <property type="nucleotide sequence ID" value="XM_060486256.1"/>
</dbReference>
<dbReference type="EMBL" id="MOPA01000002">
    <property type="protein sequence ID" value="KAK1544466.1"/>
    <property type="molecule type" value="Genomic_DNA"/>
</dbReference>
<accession>A0ABQ9SY81</accession>